<comment type="caution">
    <text evidence="1">The sequence shown here is derived from an EMBL/GenBank/DDBJ whole genome shotgun (WGS) entry which is preliminary data.</text>
</comment>
<evidence type="ECO:0000313" key="2">
    <source>
        <dbReference type="Proteomes" id="UP000284178"/>
    </source>
</evidence>
<dbReference type="GeneID" id="83015851"/>
<reference evidence="1 2" key="1">
    <citation type="submission" date="2018-08" db="EMBL/GenBank/DDBJ databases">
        <title>A genome reference for cultivated species of the human gut microbiota.</title>
        <authorList>
            <person name="Zou Y."/>
            <person name="Xue W."/>
            <person name="Luo G."/>
        </authorList>
    </citation>
    <scope>NUCLEOTIDE SEQUENCE [LARGE SCALE GENOMIC DNA]</scope>
    <source>
        <strain evidence="1 2">AF24-29</strain>
    </source>
</reference>
<dbReference type="EMBL" id="QRUP01000012">
    <property type="protein sequence ID" value="RGR73447.1"/>
    <property type="molecule type" value="Genomic_DNA"/>
</dbReference>
<sequence>MNRENGKTNPENIQTENVSEEILQNLKDAGCDETTIGCYIGCCGCGQDQVKVLKKHRRCLLDKIHEGQKQIDCLDYLLYQMEKEQRKKEAEDKHE</sequence>
<protein>
    <submittedName>
        <fullName evidence="1">Uncharacterized protein</fullName>
    </submittedName>
</protein>
<name>A0A412FZ76_9FIRM</name>
<dbReference type="RefSeq" id="WP_117895208.1">
    <property type="nucleotide sequence ID" value="NZ_CABJCV010000012.1"/>
</dbReference>
<organism evidence="1 2">
    <name type="scientific">Holdemania filiformis</name>
    <dbReference type="NCBI Taxonomy" id="61171"/>
    <lineage>
        <taxon>Bacteria</taxon>
        <taxon>Bacillati</taxon>
        <taxon>Bacillota</taxon>
        <taxon>Erysipelotrichia</taxon>
        <taxon>Erysipelotrichales</taxon>
        <taxon>Erysipelotrichaceae</taxon>
        <taxon>Holdemania</taxon>
    </lineage>
</organism>
<evidence type="ECO:0000313" key="1">
    <source>
        <dbReference type="EMBL" id="RGR73447.1"/>
    </source>
</evidence>
<dbReference type="Proteomes" id="UP000284178">
    <property type="component" value="Unassembled WGS sequence"/>
</dbReference>
<keyword evidence="2" id="KW-1185">Reference proteome</keyword>
<gene>
    <name evidence="1" type="ORF">DWY25_10625</name>
</gene>
<proteinExistence type="predicted"/>
<dbReference type="AlphaFoldDB" id="A0A412FZ76"/>
<accession>A0A412FZ76</accession>